<comment type="caution">
    <text evidence="4">The sequence shown here is derived from an EMBL/GenBank/DDBJ whole genome shotgun (WGS) entry which is preliminary data.</text>
</comment>
<evidence type="ECO:0000313" key="4">
    <source>
        <dbReference type="EMBL" id="MFD1124701.1"/>
    </source>
</evidence>
<dbReference type="SUPFAM" id="SSF55031">
    <property type="entry name" value="Bacterial exopeptidase dimerisation domain"/>
    <property type="match status" value="1"/>
</dbReference>
<dbReference type="InterPro" id="IPR011650">
    <property type="entry name" value="Peptidase_M20_dimer"/>
</dbReference>
<dbReference type="Proteomes" id="UP001597156">
    <property type="component" value="Unassembled WGS sequence"/>
</dbReference>
<dbReference type="RefSeq" id="WP_121978941.1">
    <property type="nucleotide sequence ID" value="NZ_JBHTLH010000014.1"/>
</dbReference>
<dbReference type="PANTHER" id="PTHR32494">
    <property type="entry name" value="ALLANTOATE DEIMINASE-RELATED"/>
    <property type="match status" value="1"/>
</dbReference>
<dbReference type="NCBIfam" id="TIGR01879">
    <property type="entry name" value="hydantase"/>
    <property type="match status" value="1"/>
</dbReference>
<dbReference type="PIRSF" id="PIRSF001235">
    <property type="entry name" value="Amidase_carbamoylase"/>
    <property type="match status" value="1"/>
</dbReference>
<dbReference type="CDD" id="cd03884">
    <property type="entry name" value="M20_bAS"/>
    <property type="match status" value="1"/>
</dbReference>
<organism evidence="4 5">
    <name type="scientific">Lentilactobacillus raoultii</name>
    <dbReference type="NCBI Taxonomy" id="1987503"/>
    <lineage>
        <taxon>Bacteria</taxon>
        <taxon>Bacillati</taxon>
        <taxon>Bacillota</taxon>
        <taxon>Bacilli</taxon>
        <taxon>Lactobacillales</taxon>
        <taxon>Lactobacillaceae</taxon>
        <taxon>Lentilactobacillus</taxon>
    </lineage>
</organism>
<evidence type="ECO:0000313" key="5">
    <source>
        <dbReference type="Proteomes" id="UP001597156"/>
    </source>
</evidence>
<gene>
    <name evidence="4" type="ORF">ACFQ22_04895</name>
</gene>
<evidence type="ECO:0000259" key="3">
    <source>
        <dbReference type="Pfam" id="PF07687"/>
    </source>
</evidence>
<dbReference type="InterPro" id="IPR010158">
    <property type="entry name" value="Amidase_Cbmase"/>
</dbReference>
<dbReference type="PANTHER" id="PTHR32494:SF5">
    <property type="entry name" value="ALLANTOATE AMIDOHYDROLASE"/>
    <property type="match status" value="1"/>
</dbReference>
<evidence type="ECO:0000256" key="1">
    <source>
        <dbReference type="ARBA" id="ARBA00006153"/>
    </source>
</evidence>
<dbReference type="Gene3D" id="3.30.70.360">
    <property type="match status" value="1"/>
</dbReference>
<keyword evidence="5" id="KW-1185">Reference proteome</keyword>
<proteinExistence type="inferred from homology"/>
<dbReference type="Gene3D" id="3.40.630.10">
    <property type="entry name" value="Zn peptidases"/>
    <property type="match status" value="1"/>
</dbReference>
<dbReference type="Pfam" id="PF07687">
    <property type="entry name" value="M20_dimer"/>
    <property type="match status" value="1"/>
</dbReference>
<feature type="domain" description="Peptidase M20 dimerisation" evidence="3">
    <location>
        <begin position="213"/>
        <end position="301"/>
    </location>
</feature>
<sequence length="405" mass="44481">MKQLTDQKVNDYLTHLGKFGHLENGGVTRLVYDDDWVAAMAFVLDDARRRGFKTAIDSYGNGFMSFPGKKSQQIVAAGSHLDTVNQAGLYDGAYGVAAAILAMNELVDQYGQPNQTMTSVAFSEEEGSRFPTSFSGSKHYAGVQETDPTLRDKQGITFSQARKLAVSQLADRFPIVEQPLPSEFFEVHIEQGPVLEEKGLPIGIVSAICEQKRFTVTVHGQANHAGTTPQHLRKDALKAAVRLIERLDEQAQKIGEPLVFTVGELTVAPGSANVIPGTVTFSVDVRHPEQAVVDRFENFLRAQAVVAPLVRVDVDRWMDSRPAVMDSRLVHQFEQLVTQKGLNYLKLPSGAGHDTQIMNLKVPTAMLFVPSKNGISHSPAEYTAPADLRAGIDVLKAQLYQECYE</sequence>
<protein>
    <submittedName>
        <fullName evidence="4">M20 family metallo-hydrolase</fullName>
    </submittedName>
</protein>
<dbReference type="InterPro" id="IPR036264">
    <property type="entry name" value="Bact_exopeptidase_dim_dom"/>
</dbReference>
<keyword evidence="2" id="KW-0378">Hydrolase</keyword>
<dbReference type="InterPro" id="IPR002933">
    <property type="entry name" value="Peptidase_M20"/>
</dbReference>
<dbReference type="SUPFAM" id="SSF53187">
    <property type="entry name" value="Zn-dependent exopeptidases"/>
    <property type="match status" value="1"/>
</dbReference>
<comment type="similarity">
    <text evidence="1">Belongs to the peptidase M20 family.</text>
</comment>
<dbReference type="EMBL" id="JBHTLH010000014">
    <property type="protein sequence ID" value="MFD1124701.1"/>
    <property type="molecule type" value="Genomic_DNA"/>
</dbReference>
<reference evidence="5" key="1">
    <citation type="journal article" date="2019" name="Int. J. Syst. Evol. Microbiol.">
        <title>The Global Catalogue of Microorganisms (GCM) 10K type strain sequencing project: providing services to taxonomists for standard genome sequencing and annotation.</title>
        <authorList>
            <consortium name="The Broad Institute Genomics Platform"/>
            <consortium name="The Broad Institute Genome Sequencing Center for Infectious Disease"/>
            <person name="Wu L."/>
            <person name="Ma J."/>
        </authorList>
    </citation>
    <scope>NUCLEOTIDE SEQUENCE [LARGE SCALE GENOMIC DNA]</scope>
    <source>
        <strain evidence="5">CCUG 71848</strain>
    </source>
</reference>
<name>A0ABW3PP07_9LACO</name>
<evidence type="ECO:0000256" key="2">
    <source>
        <dbReference type="ARBA" id="ARBA00022801"/>
    </source>
</evidence>
<dbReference type="Pfam" id="PF01546">
    <property type="entry name" value="Peptidase_M20"/>
    <property type="match status" value="1"/>
</dbReference>
<accession>A0ABW3PP07</accession>